<sequence>MEAPPPRRVTPKTASTSERSRPPPASAAPAERRAPGAGVGLGAPGPSGGGGDAAEHGSRLPGARLHAEAQPPQPGHSPPRPRTQEAAGPGPPTPFLRVPASRSQVTRRRPRPAPPLCAALRFPQPRLRGGEVTSRPPPPRPRHGSTLVSARTQVEATRKGGSPADWRKGEGRGGGGGTSTLISKKEELRPWRPRLRATGRAGRTTRSRLVNIDSTMHYRLPMTRVPSAPHTTAWRVGAPEASRSGNLSGRMDSLTSRHSSLVSSP</sequence>
<feature type="compositionally biased region" description="Polar residues" evidence="1">
    <location>
        <begin position="146"/>
        <end position="155"/>
    </location>
</feature>
<keyword evidence="2" id="KW-1185">Reference proteome</keyword>
<name>A0A9W2VDM0_PANPR</name>
<feature type="compositionally biased region" description="Pro residues" evidence="1">
    <location>
        <begin position="71"/>
        <end position="81"/>
    </location>
</feature>
<protein>
    <submittedName>
        <fullName evidence="3">Uncharacterized protein LOC128776457</fullName>
    </submittedName>
</protein>
<evidence type="ECO:0000313" key="2">
    <source>
        <dbReference type="Proteomes" id="UP001165780"/>
    </source>
</evidence>
<feature type="region of interest" description="Disordered" evidence="1">
    <location>
        <begin position="223"/>
        <end position="265"/>
    </location>
</feature>
<dbReference type="GeneID" id="128776457"/>
<accession>A0A9W2VDM0</accession>
<dbReference type="AlphaFoldDB" id="A0A9W2VDM0"/>
<dbReference type="RefSeq" id="XP_053756685.1">
    <property type="nucleotide sequence ID" value="XM_053900710.1"/>
</dbReference>
<evidence type="ECO:0000313" key="3">
    <source>
        <dbReference type="RefSeq" id="XP_053756685.1"/>
    </source>
</evidence>
<gene>
    <name evidence="3" type="primary">LOC128776457</name>
</gene>
<feature type="region of interest" description="Disordered" evidence="1">
    <location>
        <begin position="1"/>
        <end position="203"/>
    </location>
</feature>
<feature type="compositionally biased region" description="Gly residues" evidence="1">
    <location>
        <begin position="37"/>
        <end position="52"/>
    </location>
</feature>
<reference evidence="3" key="1">
    <citation type="submission" date="2025-08" db="UniProtKB">
        <authorList>
            <consortium name="RefSeq"/>
        </authorList>
    </citation>
    <scope>IDENTIFICATION</scope>
    <source>
        <tissue evidence="3">Whole blood</tissue>
    </source>
</reference>
<evidence type="ECO:0000256" key="1">
    <source>
        <dbReference type="SAM" id="MobiDB-lite"/>
    </source>
</evidence>
<dbReference type="Proteomes" id="UP001165780">
    <property type="component" value="Unplaced"/>
</dbReference>
<proteinExistence type="predicted"/>
<feature type="compositionally biased region" description="Low complexity" evidence="1">
    <location>
        <begin position="253"/>
        <end position="265"/>
    </location>
</feature>
<organism evidence="2 3">
    <name type="scientific">Panthera pardus</name>
    <name type="common">Leopard</name>
    <name type="synonym">Felis pardus</name>
    <dbReference type="NCBI Taxonomy" id="9691"/>
    <lineage>
        <taxon>Eukaryota</taxon>
        <taxon>Metazoa</taxon>
        <taxon>Chordata</taxon>
        <taxon>Craniata</taxon>
        <taxon>Vertebrata</taxon>
        <taxon>Euteleostomi</taxon>
        <taxon>Mammalia</taxon>
        <taxon>Eutheria</taxon>
        <taxon>Laurasiatheria</taxon>
        <taxon>Carnivora</taxon>
        <taxon>Feliformia</taxon>
        <taxon>Felidae</taxon>
        <taxon>Pantherinae</taxon>
        <taxon>Panthera</taxon>
    </lineage>
</organism>